<evidence type="ECO:0000313" key="2">
    <source>
        <dbReference type="EMBL" id="GMH28145.1"/>
    </source>
</evidence>
<name>A0AAD3TDR1_NEPGR</name>
<sequence>MYKATDRLLPIPLSIPGHSIKIPSSPKAVVKANCAIMPTSNSFEILSGEEDLSLLRKSATSVELPLEVEDLVGPKNPDAGGSRVKPVSPGHSHYNVTDEVILTNKVSIAPQRSRFVGDESVLPCGCTERFGDSVFRRER</sequence>
<dbReference type="Proteomes" id="UP001279734">
    <property type="component" value="Unassembled WGS sequence"/>
</dbReference>
<accession>A0AAD3TDR1</accession>
<feature type="region of interest" description="Disordered" evidence="1">
    <location>
        <begin position="71"/>
        <end position="91"/>
    </location>
</feature>
<comment type="caution">
    <text evidence="2">The sequence shown here is derived from an EMBL/GenBank/DDBJ whole genome shotgun (WGS) entry which is preliminary data.</text>
</comment>
<organism evidence="2 3">
    <name type="scientific">Nepenthes gracilis</name>
    <name type="common">Slender pitcher plant</name>
    <dbReference type="NCBI Taxonomy" id="150966"/>
    <lineage>
        <taxon>Eukaryota</taxon>
        <taxon>Viridiplantae</taxon>
        <taxon>Streptophyta</taxon>
        <taxon>Embryophyta</taxon>
        <taxon>Tracheophyta</taxon>
        <taxon>Spermatophyta</taxon>
        <taxon>Magnoliopsida</taxon>
        <taxon>eudicotyledons</taxon>
        <taxon>Gunneridae</taxon>
        <taxon>Pentapetalae</taxon>
        <taxon>Caryophyllales</taxon>
        <taxon>Nepenthaceae</taxon>
        <taxon>Nepenthes</taxon>
    </lineage>
</organism>
<evidence type="ECO:0000313" key="3">
    <source>
        <dbReference type="Proteomes" id="UP001279734"/>
    </source>
</evidence>
<dbReference type="AlphaFoldDB" id="A0AAD3TDR1"/>
<dbReference type="EMBL" id="BSYO01000034">
    <property type="protein sequence ID" value="GMH28145.1"/>
    <property type="molecule type" value="Genomic_DNA"/>
</dbReference>
<proteinExistence type="predicted"/>
<evidence type="ECO:0000256" key="1">
    <source>
        <dbReference type="SAM" id="MobiDB-lite"/>
    </source>
</evidence>
<reference evidence="2" key="1">
    <citation type="submission" date="2023-05" db="EMBL/GenBank/DDBJ databases">
        <title>Nepenthes gracilis genome sequencing.</title>
        <authorList>
            <person name="Fukushima K."/>
        </authorList>
    </citation>
    <scope>NUCLEOTIDE SEQUENCE</scope>
    <source>
        <strain evidence="2">SING2019-196</strain>
    </source>
</reference>
<protein>
    <submittedName>
        <fullName evidence="2">Uncharacterized protein</fullName>
    </submittedName>
</protein>
<gene>
    <name evidence="2" type="ORF">Nepgr_029988</name>
</gene>
<keyword evidence="3" id="KW-1185">Reference proteome</keyword>